<dbReference type="RefSeq" id="WP_381828894.1">
    <property type="nucleotide sequence ID" value="NZ_JBHTCF010000003.1"/>
</dbReference>
<comment type="caution">
    <text evidence="1">The sequence shown here is derived from an EMBL/GenBank/DDBJ whole genome shotgun (WGS) entry which is preliminary data.</text>
</comment>
<evidence type="ECO:0000313" key="1">
    <source>
        <dbReference type="EMBL" id="MFC7304452.1"/>
    </source>
</evidence>
<name>A0ABW2JF64_9ACTN</name>
<keyword evidence="2" id="KW-1185">Reference proteome</keyword>
<protein>
    <submittedName>
        <fullName evidence="1">Uncharacterized protein</fullName>
    </submittedName>
</protein>
<proteinExistence type="predicted"/>
<accession>A0ABW2JF64</accession>
<organism evidence="1 2">
    <name type="scientific">Streptomyces monticola</name>
    <dbReference type="NCBI Taxonomy" id="2666263"/>
    <lineage>
        <taxon>Bacteria</taxon>
        <taxon>Bacillati</taxon>
        <taxon>Actinomycetota</taxon>
        <taxon>Actinomycetes</taxon>
        <taxon>Kitasatosporales</taxon>
        <taxon>Streptomycetaceae</taxon>
        <taxon>Streptomyces</taxon>
    </lineage>
</organism>
<sequence>MDQIRAKDEDCDIAPRMRLRIYTVNREGAVTSDTGVRGFDGCDEDIAITSPRKYPPCACMWCRNARASR</sequence>
<evidence type="ECO:0000313" key="2">
    <source>
        <dbReference type="Proteomes" id="UP001596523"/>
    </source>
</evidence>
<dbReference type="EMBL" id="JBHTCF010000003">
    <property type="protein sequence ID" value="MFC7304452.1"/>
    <property type="molecule type" value="Genomic_DNA"/>
</dbReference>
<gene>
    <name evidence="1" type="ORF">ACFQVC_09540</name>
</gene>
<dbReference type="Proteomes" id="UP001596523">
    <property type="component" value="Unassembled WGS sequence"/>
</dbReference>
<reference evidence="2" key="1">
    <citation type="journal article" date="2019" name="Int. J. Syst. Evol. Microbiol.">
        <title>The Global Catalogue of Microorganisms (GCM) 10K type strain sequencing project: providing services to taxonomists for standard genome sequencing and annotation.</title>
        <authorList>
            <consortium name="The Broad Institute Genomics Platform"/>
            <consortium name="The Broad Institute Genome Sequencing Center for Infectious Disease"/>
            <person name="Wu L."/>
            <person name="Ma J."/>
        </authorList>
    </citation>
    <scope>NUCLEOTIDE SEQUENCE [LARGE SCALE GENOMIC DNA]</scope>
    <source>
        <strain evidence="2">SYNS20</strain>
    </source>
</reference>